<evidence type="ECO:0000313" key="1">
    <source>
        <dbReference type="EMBL" id="CAA9533703.1"/>
    </source>
</evidence>
<dbReference type="AlphaFoldDB" id="A0A6J4TWV3"/>
<evidence type="ECO:0008006" key="2">
    <source>
        <dbReference type="Google" id="ProtNLM"/>
    </source>
</evidence>
<proteinExistence type="predicted"/>
<reference evidence="1" key="1">
    <citation type="submission" date="2020-02" db="EMBL/GenBank/DDBJ databases">
        <authorList>
            <person name="Meier V. D."/>
        </authorList>
    </citation>
    <scope>NUCLEOTIDE SEQUENCE</scope>
    <source>
        <strain evidence="1">AVDCRST_MAG85</strain>
    </source>
</reference>
<organism evidence="1">
    <name type="scientific">uncultured Solirubrobacteraceae bacterium</name>
    <dbReference type="NCBI Taxonomy" id="1162706"/>
    <lineage>
        <taxon>Bacteria</taxon>
        <taxon>Bacillati</taxon>
        <taxon>Actinomycetota</taxon>
        <taxon>Thermoleophilia</taxon>
        <taxon>Solirubrobacterales</taxon>
        <taxon>Solirubrobacteraceae</taxon>
        <taxon>environmental samples</taxon>
    </lineage>
</organism>
<gene>
    <name evidence="1" type="ORF">AVDCRST_MAG85-3908</name>
</gene>
<dbReference type="EMBL" id="CADCVT010000438">
    <property type="protein sequence ID" value="CAA9533703.1"/>
    <property type="molecule type" value="Genomic_DNA"/>
</dbReference>
<sequence>MLEAAADRIATVVDDADAVLQVGAAVSPFERADWVLDDEPYEPNGSARYSRTSWVTRDVCGREPWPFADGRFAFAVCTSLALARDPIGVCAELSRVARAGYVEVPTIEAELAGGSARWLCDVSDAELVFVHKDAALLSDPRVRVPARWSTRLEASDRVTGLFWDARLPARERLVDTPTLAGELAERLRQRFEPTTAEVALVEARRLGGMAGSEVWRRLDQFRSR</sequence>
<name>A0A6J4TWV3_9ACTN</name>
<protein>
    <recommendedName>
        <fullName evidence="2">Methyltransferase type 11 domain-containing protein</fullName>
    </recommendedName>
</protein>
<accession>A0A6J4TWV3</accession>